<dbReference type="EMBL" id="JANPWB010000013">
    <property type="protein sequence ID" value="KAJ1106739.1"/>
    <property type="molecule type" value="Genomic_DNA"/>
</dbReference>
<dbReference type="GO" id="GO:0051601">
    <property type="term" value="P:exocyst localization"/>
    <property type="evidence" value="ECO:0007669"/>
    <property type="project" value="TreeGrafter"/>
</dbReference>
<protein>
    <recommendedName>
        <fullName evidence="6">Exocyst complex component 3-like protein 2</fullName>
    </recommendedName>
</protein>
<dbReference type="Pfam" id="PF06046">
    <property type="entry name" value="Sec6"/>
    <property type="match status" value="1"/>
</dbReference>
<name>A0AAV7MUB7_PLEWA</name>
<keyword evidence="2" id="KW-0175">Coiled coil</keyword>
<dbReference type="GO" id="GO:0000149">
    <property type="term" value="F:SNARE binding"/>
    <property type="evidence" value="ECO:0007669"/>
    <property type="project" value="TreeGrafter"/>
</dbReference>
<dbReference type="InterPro" id="IPR042532">
    <property type="entry name" value="EXOC3/Sec6_C"/>
</dbReference>
<feature type="compositionally biased region" description="Basic and acidic residues" evidence="3">
    <location>
        <begin position="862"/>
        <end position="874"/>
    </location>
</feature>
<gene>
    <name evidence="4" type="ORF">NDU88_004139</name>
</gene>
<dbReference type="AlphaFoldDB" id="A0AAV7MUB7"/>
<evidence type="ECO:0000256" key="2">
    <source>
        <dbReference type="SAM" id="Coils"/>
    </source>
</evidence>
<evidence type="ECO:0000256" key="3">
    <source>
        <dbReference type="SAM" id="MobiDB-lite"/>
    </source>
</evidence>
<proteinExistence type="inferred from homology"/>
<dbReference type="PANTHER" id="PTHR21292:SF7">
    <property type="entry name" value="EXOCYST COMPLEX COMPONENT 3-LIKE 2"/>
    <property type="match status" value="1"/>
</dbReference>
<dbReference type="FunFam" id="1.10.357.70:FF:000003">
    <property type="entry name" value="exocyst complex component 3-like protein 2"/>
    <property type="match status" value="1"/>
</dbReference>
<sequence>MEEPPLAVKMPVFKNSYQIKMAKVNGSANGDLILEDSSESTNPFDEGLEENELDPSGNVSPAGSNPFDEDEIELNTELLNGSVPVTSRRRGTLEKIAGLSPFKMVKVKKGPNKEKQVNCDKRSFLGKIMDSLNEDHSLKTTPEKKKMRRSSEDFNILQMLNGKRRESLSSLDLSPTEGANGGSDTLKRLNFLKLGRVGKPRRVSMVDKLLQPGLIECVQLMEEVEDVEKPKEPLSVLEIHQLIQKRDLQVADMHIIDLEAECDLESQRSSESIEMSKDSGRKTKDVALLYQALMEQLWAVVDESLTVRRIYEPLEDVIRVIDQEEATDKKALEASGGSSVTGTRPREMKRRWAEAVKMSMTKRLCRCTEERGVSISAQMDKLKKCAVEDLYAVKNHLICIYPKEYEVFKVYLKSCHDGIASWLAEVVQRNLEDINDLYVVLDWNSNIYNREVLGRPEIASLASLHQLGPLLALETQMDLEDRCVSAVQAKVTNSVTKDLQAEEEKWRQETKLEEYFSSLSHKVISALRVHVDRAPTITSEFGARIADCCLKILSDFLKSFQKKVERFHECWIESNISKDTYISRTIAIGNSCPPFREYIERLVQFDPEENEEMGKRAAAALDAVTNRCNRVLADLLFEDLKPYFQKLMRKKWLNNSDAFNSILSILTEYSHKLRRMSAQPYQMLVNEMHRKVLIEYIQPLMQVKMVCNSMKARTKMAAKLQEEAQQLKHLFQQLDSTCSWLDVAVPHLAEIIVLEDTPSIQMEVGMLMTDFPDIRKRHVSAILDVRGTWNQAVRQEILAIVKDLENSDSMIQLPRGQALFSEIVVTKEARCIHVSLNRASRVSMTFLSSMRHGPQHPPRTRLQVEHSDQAESQV</sequence>
<evidence type="ECO:0000313" key="4">
    <source>
        <dbReference type="EMBL" id="KAJ1106739.1"/>
    </source>
</evidence>
<evidence type="ECO:0000313" key="5">
    <source>
        <dbReference type="Proteomes" id="UP001066276"/>
    </source>
</evidence>
<dbReference type="InterPro" id="IPR010326">
    <property type="entry name" value="EXOC3/Sec6"/>
</dbReference>
<dbReference type="GO" id="GO:0006887">
    <property type="term" value="P:exocytosis"/>
    <property type="evidence" value="ECO:0007669"/>
    <property type="project" value="InterPro"/>
</dbReference>
<accession>A0AAV7MUB7</accession>
<dbReference type="Gene3D" id="1.10.357.70">
    <property type="entry name" value="Exocyst complex component Sec6, C-terminal domain"/>
    <property type="match status" value="1"/>
</dbReference>
<comment type="similarity">
    <text evidence="1">Belongs to the SEC6 family.</text>
</comment>
<organism evidence="4 5">
    <name type="scientific">Pleurodeles waltl</name>
    <name type="common">Iberian ribbed newt</name>
    <dbReference type="NCBI Taxonomy" id="8319"/>
    <lineage>
        <taxon>Eukaryota</taxon>
        <taxon>Metazoa</taxon>
        <taxon>Chordata</taxon>
        <taxon>Craniata</taxon>
        <taxon>Vertebrata</taxon>
        <taxon>Euteleostomi</taxon>
        <taxon>Amphibia</taxon>
        <taxon>Batrachia</taxon>
        <taxon>Caudata</taxon>
        <taxon>Salamandroidea</taxon>
        <taxon>Salamandridae</taxon>
        <taxon>Pleurodelinae</taxon>
        <taxon>Pleurodeles</taxon>
    </lineage>
</organism>
<dbReference type="PANTHER" id="PTHR21292">
    <property type="entry name" value="EXOCYST COMPLEX COMPONENT SEC6-RELATED"/>
    <property type="match status" value="1"/>
</dbReference>
<feature type="region of interest" description="Disordered" evidence="3">
    <location>
        <begin position="849"/>
        <end position="874"/>
    </location>
</feature>
<dbReference type="Proteomes" id="UP001066276">
    <property type="component" value="Chromosome 9"/>
</dbReference>
<evidence type="ECO:0008006" key="6">
    <source>
        <dbReference type="Google" id="ProtNLM"/>
    </source>
</evidence>
<keyword evidence="5" id="KW-1185">Reference proteome</keyword>
<dbReference type="Gene3D" id="1.10.357.50">
    <property type="match status" value="1"/>
</dbReference>
<evidence type="ECO:0000256" key="1">
    <source>
        <dbReference type="ARBA" id="ARBA00009447"/>
    </source>
</evidence>
<reference evidence="4" key="1">
    <citation type="journal article" date="2022" name="bioRxiv">
        <title>Sequencing and chromosome-scale assembly of the giantPleurodeles waltlgenome.</title>
        <authorList>
            <person name="Brown T."/>
            <person name="Elewa A."/>
            <person name="Iarovenko S."/>
            <person name="Subramanian E."/>
            <person name="Araus A.J."/>
            <person name="Petzold A."/>
            <person name="Susuki M."/>
            <person name="Suzuki K.-i.T."/>
            <person name="Hayashi T."/>
            <person name="Toyoda A."/>
            <person name="Oliveira C."/>
            <person name="Osipova E."/>
            <person name="Leigh N.D."/>
            <person name="Simon A."/>
            <person name="Yun M.H."/>
        </authorList>
    </citation>
    <scope>NUCLEOTIDE SEQUENCE</scope>
    <source>
        <strain evidence="4">20211129_DDA</strain>
        <tissue evidence="4">Liver</tissue>
    </source>
</reference>
<dbReference type="GO" id="GO:0000145">
    <property type="term" value="C:exocyst"/>
    <property type="evidence" value="ECO:0007669"/>
    <property type="project" value="InterPro"/>
</dbReference>
<feature type="coiled-coil region" evidence="2">
    <location>
        <begin position="710"/>
        <end position="737"/>
    </location>
</feature>
<comment type="caution">
    <text evidence="4">The sequence shown here is derived from an EMBL/GenBank/DDBJ whole genome shotgun (WGS) entry which is preliminary data.</text>
</comment>
<feature type="region of interest" description="Disordered" evidence="3">
    <location>
        <begin position="32"/>
        <end position="68"/>
    </location>
</feature>